<evidence type="ECO:0000313" key="2">
    <source>
        <dbReference type="EMBL" id="MBX32873.1"/>
    </source>
</evidence>
<protein>
    <submittedName>
        <fullName evidence="2">Uncharacterized protein</fullName>
    </submittedName>
</protein>
<dbReference type="EMBL" id="GGEC01052389">
    <property type="protein sequence ID" value="MBX32873.1"/>
    <property type="molecule type" value="Transcribed_RNA"/>
</dbReference>
<sequence>MSTTIIQSSFSKKKKNKINVNHTIRWPIISCGEFWPYCFFFFLPYIYSSFCQ</sequence>
<keyword evidence="1" id="KW-0812">Transmembrane</keyword>
<feature type="transmembrane region" description="Helical" evidence="1">
    <location>
        <begin position="24"/>
        <end position="47"/>
    </location>
</feature>
<name>A0A2P2MRL8_RHIMU</name>
<proteinExistence type="predicted"/>
<dbReference type="AlphaFoldDB" id="A0A2P2MRL8"/>
<accession>A0A2P2MRL8</accession>
<reference evidence="2" key="1">
    <citation type="submission" date="2018-02" db="EMBL/GenBank/DDBJ databases">
        <title>Rhizophora mucronata_Transcriptome.</title>
        <authorList>
            <person name="Meera S.P."/>
            <person name="Sreeshan A."/>
            <person name="Augustine A."/>
        </authorList>
    </citation>
    <scope>NUCLEOTIDE SEQUENCE</scope>
    <source>
        <tissue evidence="2">Leaf</tissue>
    </source>
</reference>
<keyword evidence="1" id="KW-0472">Membrane</keyword>
<evidence type="ECO:0000256" key="1">
    <source>
        <dbReference type="SAM" id="Phobius"/>
    </source>
</evidence>
<keyword evidence="1" id="KW-1133">Transmembrane helix</keyword>
<organism evidence="2">
    <name type="scientific">Rhizophora mucronata</name>
    <name type="common">Asiatic mangrove</name>
    <dbReference type="NCBI Taxonomy" id="61149"/>
    <lineage>
        <taxon>Eukaryota</taxon>
        <taxon>Viridiplantae</taxon>
        <taxon>Streptophyta</taxon>
        <taxon>Embryophyta</taxon>
        <taxon>Tracheophyta</taxon>
        <taxon>Spermatophyta</taxon>
        <taxon>Magnoliopsida</taxon>
        <taxon>eudicotyledons</taxon>
        <taxon>Gunneridae</taxon>
        <taxon>Pentapetalae</taxon>
        <taxon>rosids</taxon>
        <taxon>fabids</taxon>
        <taxon>Malpighiales</taxon>
        <taxon>Rhizophoraceae</taxon>
        <taxon>Rhizophora</taxon>
    </lineage>
</organism>